<gene>
    <name evidence="2" type="ORF">GE061_007015</name>
</gene>
<protein>
    <submittedName>
        <fullName evidence="2">Uncharacterized protein</fullName>
    </submittedName>
</protein>
<accession>A0A8S9WQG8</accession>
<organism evidence="2 3">
    <name type="scientific">Apolygus lucorum</name>
    <name type="common">Small green plant bug</name>
    <name type="synonym">Lygocoris lucorum</name>
    <dbReference type="NCBI Taxonomy" id="248454"/>
    <lineage>
        <taxon>Eukaryota</taxon>
        <taxon>Metazoa</taxon>
        <taxon>Ecdysozoa</taxon>
        <taxon>Arthropoda</taxon>
        <taxon>Hexapoda</taxon>
        <taxon>Insecta</taxon>
        <taxon>Pterygota</taxon>
        <taxon>Neoptera</taxon>
        <taxon>Paraneoptera</taxon>
        <taxon>Hemiptera</taxon>
        <taxon>Heteroptera</taxon>
        <taxon>Panheteroptera</taxon>
        <taxon>Cimicomorpha</taxon>
        <taxon>Miridae</taxon>
        <taxon>Mirini</taxon>
        <taxon>Apolygus</taxon>
    </lineage>
</organism>
<evidence type="ECO:0000313" key="2">
    <source>
        <dbReference type="EMBL" id="KAF6198992.1"/>
    </source>
</evidence>
<keyword evidence="1" id="KW-0732">Signal</keyword>
<dbReference type="Proteomes" id="UP000466442">
    <property type="component" value="Unassembled WGS sequence"/>
</dbReference>
<evidence type="ECO:0000256" key="1">
    <source>
        <dbReference type="SAM" id="SignalP"/>
    </source>
</evidence>
<dbReference type="EMBL" id="WIXP02000015">
    <property type="protein sequence ID" value="KAF6198992.1"/>
    <property type="molecule type" value="Genomic_DNA"/>
</dbReference>
<feature type="signal peptide" evidence="1">
    <location>
        <begin position="1"/>
        <end position="17"/>
    </location>
</feature>
<proteinExistence type="predicted"/>
<feature type="chain" id="PRO_5035857790" evidence="1">
    <location>
        <begin position="18"/>
        <end position="256"/>
    </location>
</feature>
<sequence length="256" mass="28328">MVLQALFLIALATLGLAAKNNDVSALLDDFLAFITPVWKARGETGIDFTDISHVEDFPVNDGIKKLLKQSDDPKLRKYSQEKTVPFKFSCTNGKLGDISTLKRVKKSKATEQKVFGVWRSNILTISAVLTLDTMYIRYPNCDIAIGEFYHQNVSITFSISNDAFSTVFLLTGLGRNCATVDPLSVFVHGTPKINTVVRGSPHNKAIEHIFNGLIKEHSLQVSLVANWGLTKAILGATNNPHACGFLRKRINKIKNH</sequence>
<comment type="caution">
    <text evidence="2">The sequence shown here is derived from an EMBL/GenBank/DDBJ whole genome shotgun (WGS) entry which is preliminary data.</text>
</comment>
<reference evidence="2" key="1">
    <citation type="journal article" date="2021" name="Mol. Ecol. Resour.">
        <title>Apolygus lucorum genome provides insights into omnivorousness and mesophyll feeding.</title>
        <authorList>
            <person name="Liu Y."/>
            <person name="Liu H."/>
            <person name="Wang H."/>
            <person name="Huang T."/>
            <person name="Liu B."/>
            <person name="Yang B."/>
            <person name="Yin L."/>
            <person name="Li B."/>
            <person name="Zhang Y."/>
            <person name="Zhang S."/>
            <person name="Jiang F."/>
            <person name="Zhang X."/>
            <person name="Ren Y."/>
            <person name="Wang B."/>
            <person name="Wang S."/>
            <person name="Lu Y."/>
            <person name="Wu K."/>
            <person name="Fan W."/>
            <person name="Wang G."/>
        </authorList>
    </citation>
    <scope>NUCLEOTIDE SEQUENCE</scope>
    <source>
        <strain evidence="2">12Hb</strain>
    </source>
</reference>
<keyword evidence="3" id="KW-1185">Reference proteome</keyword>
<evidence type="ECO:0000313" key="3">
    <source>
        <dbReference type="Proteomes" id="UP000466442"/>
    </source>
</evidence>
<dbReference type="AlphaFoldDB" id="A0A8S9WQG8"/>
<name>A0A8S9WQG8_APOLU</name>